<sequence length="48" mass="5645">MFSRNSCVRSKLKTFTIARISFSNLDIFPTDDLCLENSSFFYIFQNII</sequence>
<name>A0A382U049_9ZZZZ</name>
<protein>
    <submittedName>
        <fullName evidence="1">Uncharacterized protein</fullName>
    </submittedName>
</protein>
<dbReference type="AlphaFoldDB" id="A0A382U049"/>
<gene>
    <name evidence="1" type="ORF">METZ01_LOCUS380186</name>
</gene>
<organism evidence="1">
    <name type="scientific">marine metagenome</name>
    <dbReference type="NCBI Taxonomy" id="408172"/>
    <lineage>
        <taxon>unclassified sequences</taxon>
        <taxon>metagenomes</taxon>
        <taxon>ecological metagenomes</taxon>
    </lineage>
</organism>
<dbReference type="EMBL" id="UINC01140280">
    <property type="protein sequence ID" value="SVD27332.1"/>
    <property type="molecule type" value="Genomic_DNA"/>
</dbReference>
<reference evidence="1" key="1">
    <citation type="submission" date="2018-05" db="EMBL/GenBank/DDBJ databases">
        <authorList>
            <person name="Lanie J.A."/>
            <person name="Ng W.-L."/>
            <person name="Kazmierczak K.M."/>
            <person name="Andrzejewski T.M."/>
            <person name="Davidsen T.M."/>
            <person name="Wayne K.J."/>
            <person name="Tettelin H."/>
            <person name="Glass J.I."/>
            <person name="Rusch D."/>
            <person name="Podicherti R."/>
            <person name="Tsui H.-C.T."/>
            <person name="Winkler M.E."/>
        </authorList>
    </citation>
    <scope>NUCLEOTIDE SEQUENCE</scope>
</reference>
<proteinExistence type="predicted"/>
<evidence type="ECO:0000313" key="1">
    <source>
        <dbReference type="EMBL" id="SVD27332.1"/>
    </source>
</evidence>
<feature type="non-terminal residue" evidence="1">
    <location>
        <position position="48"/>
    </location>
</feature>
<accession>A0A382U049</accession>